<gene>
    <name evidence="2" type="ORF">E2C01_059904</name>
</gene>
<keyword evidence="3" id="KW-1185">Reference proteome</keyword>
<organism evidence="2 3">
    <name type="scientific">Portunus trituberculatus</name>
    <name type="common">Swimming crab</name>
    <name type="synonym">Neptunus trituberculatus</name>
    <dbReference type="NCBI Taxonomy" id="210409"/>
    <lineage>
        <taxon>Eukaryota</taxon>
        <taxon>Metazoa</taxon>
        <taxon>Ecdysozoa</taxon>
        <taxon>Arthropoda</taxon>
        <taxon>Crustacea</taxon>
        <taxon>Multicrustacea</taxon>
        <taxon>Malacostraca</taxon>
        <taxon>Eumalacostraca</taxon>
        <taxon>Eucarida</taxon>
        <taxon>Decapoda</taxon>
        <taxon>Pleocyemata</taxon>
        <taxon>Brachyura</taxon>
        <taxon>Eubrachyura</taxon>
        <taxon>Portunoidea</taxon>
        <taxon>Portunidae</taxon>
        <taxon>Portuninae</taxon>
        <taxon>Portunus</taxon>
    </lineage>
</organism>
<name>A0A5B7H9Y0_PORTR</name>
<reference evidence="2 3" key="1">
    <citation type="submission" date="2019-05" db="EMBL/GenBank/DDBJ databases">
        <title>Another draft genome of Portunus trituberculatus and its Hox gene families provides insights of decapod evolution.</title>
        <authorList>
            <person name="Jeong J.-H."/>
            <person name="Song I."/>
            <person name="Kim S."/>
            <person name="Choi T."/>
            <person name="Kim D."/>
            <person name="Ryu S."/>
            <person name="Kim W."/>
        </authorList>
    </citation>
    <scope>NUCLEOTIDE SEQUENCE [LARGE SCALE GENOMIC DNA]</scope>
    <source>
        <tissue evidence="2">Muscle</tissue>
    </source>
</reference>
<protein>
    <submittedName>
        <fullName evidence="2">Uncharacterized protein</fullName>
    </submittedName>
</protein>
<feature type="region of interest" description="Disordered" evidence="1">
    <location>
        <begin position="22"/>
        <end position="51"/>
    </location>
</feature>
<accession>A0A5B7H9Y0</accession>
<dbReference type="AlphaFoldDB" id="A0A5B7H9Y0"/>
<dbReference type="Proteomes" id="UP000324222">
    <property type="component" value="Unassembled WGS sequence"/>
</dbReference>
<proteinExistence type="predicted"/>
<evidence type="ECO:0000313" key="3">
    <source>
        <dbReference type="Proteomes" id="UP000324222"/>
    </source>
</evidence>
<sequence length="118" mass="13342">MAPPSPPPPPPPLPATAAAVVVSRPHRRPHGIDGRREARRRGGEATGKEWTGTRAAASVTSYHCLPSPALPSGHHFQQCRFFSRRVYVLLCRGNVLPRIYFIKKINWTFYRHREHITD</sequence>
<evidence type="ECO:0000313" key="2">
    <source>
        <dbReference type="EMBL" id="MPC65768.1"/>
    </source>
</evidence>
<feature type="compositionally biased region" description="Basic and acidic residues" evidence="1">
    <location>
        <begin position="30"/>
        <end position="47"/>
    </location>
</feature>
<evidence type="ECO:0000256" key="1">
    <source>
        <dbReference type="SAM" id="MobiDB-lite"/>
    </source>
</evidence>
<comment type="caution">
    <text evidence="2">The sequence shown here is derived from an EMBL/GenBank/DDBJ whole genome shotgun (WGS) entry which is preliminary data.</text>
</comment>
<dbReference type="EMBL" id="VSRR010023800">
    <property type="protein sequence ID" value="MPC65768.1"/>
    <property type="molecule type" value="Genomic_DNA"/>
</dbReference>